<sequence length="655" mass="73906">MMNRSAFIQMFKAVSRSTLWVAKFKTRHSACKILTRQRILGAERWRWRSPTEILKSCCLVLSRPFLLANSLQSMENSQASHSRIRGTLFGNLIKGSEFTGVVCLRCSCPIKCRREEVLDDAEQLYARVRTSAQHFLIMQFGLSAFHWNVEDSCYQAQTFNFYTFPRSNGGSDVRFTCQASSLDFLREHGFDFNKFIYSGIPYVTLEQLKLDKKSEARDSRDPIVLTKEEDRNFVEQQLETVRTWVERTVAREASSESSDSDPATLVLEPSNSYLRAALYQHLEQEFGKSDFFVELLRTPGARKSSLKLTRATSAVVAAQESEVAAKRQKQLERSKGFANVMQCLTTCNKPIVGHNMLLDLAYLYQQFIGTLPPTLDEFRAHVKLLFPGGVYDTKYLAEFFPVLLPATSLEELHTSLAPKHDDVKGDEDVKESNEELASIPDPANDVHDVNGEGSMEPSTVQNQEEAQSVHVITANLSSDSGQLTNVQLPRVDHADQFDRYKSTSDELGRYHEAGFDAYMTGTIFSWLCKLLEARGRICALGSSPVDILAVKEYGNRIAVRRCDLPFLPLEGPIPTPDRSSMFLVSSTNGLPLPSQDELLLRFSTLGCPVDRVLWLNQMTCYLTLKEKKGEFDVAQAIKAAEWPFTFGSFRSPSEL</sequence>
<dbReference type="AlphaFoldDB" id="A0A7I4FML3"/>
<evidence type="ECO:0000256" key="3">
    <source>
        <dbReference type="SAM" id="MobiDB-lite"/>
    </source>
</evidence>
<evidence type="ECO:0000256" key="2">
    <source>
        <dbReference type="ARBA" id="ARBA00008372"/>
    </source>
</evidence>
<gene>
    <name evidence="4" type="primary">LOC112280641</name>
</gene>
<feature type="region of interest" description="Disordered" evidence="3">
    <location>
        <begin position="417"/>
        <end position="445"/>
    </location>
</feature>
<dbReference type="SUPFAM" id="SSF53098">
    <property type="entry name" value="Ribonuclease H-like"/>
    <property type="match status" value="1"/>
</dbReference>
<dbReference type="GeneID" id="112280641"/>
<keyword evidence="5" id="KW-1185">Reference proteome</keyword>
<feature type="compositionally biased region" description="Basic and acidic residues" evidence="3">
    <location>
        <begin position="417"/>
        <end position="433"/>
    </location>
</feature>
<accession>A0A7I4FML3</accession>
<reference evidence="4 5" key="2">
    <citation type="journal article" date="2018" name="Plant J.">
        <title>The Physcomitrella patens chromosome-scale assembly reveals moss genome structure and evolution.</title>
        <authorList>
            <person name="Lang D."/>
            <person name="Ullrich K.K."/>
            <person name="Murat F."/>
            <person name="Fuchs J."/>
            <person name="Jenkins J."/>
            <person name="Haas F.B."/>
            <person name="Piednoel M."/>
            <person name="Gundlach H."/>
            <person name="Van Bel M."/>
            <person name="Meyberg R."/>
            <person name="Vives C."/>
            <person name="Morata J."/>
            <person name="Symeonidi A."/>
            <person name="Hiss M."/>
            <person name="Muchero W."/>
            <person name="Kamisugi Y."/>
            <person name="Saleh O."/>
            <person name="Blanc G."/>
            <person name="Decker E.L."/>
            <person name="van Gessel N."/>
            <person name="Grimwood J."/>
            <person name="Hayes R.D."/>
            <person name="Graham S.W."/>
            <person name="Gunter L.E."/>
            <person name="McDaniel S.F."/>
            <person name="Hoernstein S.N.W."/>
            <person name="Larsson A."/>
            <person name="Li F.W."/>
            <person name="Perroud P.F."/>
            <person name="Phillips J."/>
            <person name="Ranjan P."/>
            <person name="Rokshar D.S."/>
            <person name="Rothfels C.J."/>
            <person name="Schneider L."/>
            <person name="Shu S."/>
            <person name="Stevenson D.W."/>
            <person name="Thummler F."/>
            <person name="Tillich M."/>
            <person name="Villarreal Aguilar J.C."/>
            <person name="Widiez T."/>
            <person name="Wong G.K."/>
            <person name="Wymore A."/>
            <person name="Zhang Y."/>
            <person name="Zimmer A.D."/>
            <person name="Quatrano R.S."/>
            <person name="Mayer K.F.X."/>
            <person name="Goodstein D."/>
            <person name="Casacuberta J.M."/>
            <person name="Vandepoele K."/>
            <person name="Reski R."/>
            <person name="Cuming A.C."/>
            <person name="Tuskan G.A."/>
            <person name="Maumus F."/>
            <person name="Salse J."/>
            <person name="Schmutz J."/>
            <person name="Rensing S.A."/>
        </authorList>
    </citation>
    <scope>NUCLEOTIDE SEQUENCE [LARGE SCALE GENOMIC DNA]</scope>
    <source>
        <strain evidence="4 5">cv. Gransden 2004</strain>
    </source>
</reference>
<organism evidence="4 5">
    <name type="scientific">Physcomitrium patens</name>
    <name type="common">Spreading-leaved earth moss</name>
    <name type="synonym">Physcomitrella patens</name>
    <dbReference type="NCBI Taxonomy" id="3218"/>
    <lineage>
        <taxon>Eukaryota</taxon>
        <taxon>Viridiplantae</taxon>
        <taxon>Streptophyta</taxon>
        <taxon>Embryophyta</taxon>
        <taxon>Bryophyta</taxon>
        <taxon>Bryophytina</taxon>
        <taxon>Bryopsida</taxon>
        <taxon>Funariidae</taxon>
        <taxon>Funariales</taxon>
        <taxon>Funariaceae</taxon>
        <taxon>Physcomitrium</taxon>
    </lineage>
</organism>
<proteinExistence type="inferred from homology"/>
<dbReference type="Gene3D" id="3.30.420.10">
    <property type="entry name" value="Ribonuclease H-like superfamily/Ribonuclease H"/>
    <property type="match status" value="2"/>
</dbReference>
<evidence type="ECO:0000313" key="4">
    <source>
        <dbReference type="EnsemblPlants" id="Pp3c3_29310V3.4"/>
    </source>
</evidence>
<comment type="cofactor">
    <cofactor evidence="1">
        <name>a divalent metal cation</name>
        <dbReference type="ChEBI" id="CHEBI:60240"/>
    </cofactor>
</comment>
<comment type="similarity">
    <text evidence="2">Belongs to the CAF1 family.</text>
</comment>
<reference evidence="4" key="3">
    <citation type="submission" date="2020-12" db="UniProtKB">
        <authorList>
            <consortium name="EnsemblPlants"/>
        </authorList>
    </citation>
    <scope>IDENTIFICATION</scope>
</reference>
<dbReference type="Gramene" id="Pp3c3_29310V3.4">
    <property type="protein sequence ID" value="Pp3c3_29310V3.4"/>
    <property type="gene ID" value="Pp3c3_29310"/>
</dbReference>
<dbReference type="GO" id="GO:0003723">
    <property type="term" value="F:RNA binding"/>
    <property type="evidence" value="ECO:0000318"/>
    <property type="project" value="GO_Central"/>
</dbReference>
<dbReference type="EMBL" id="ABEU02000003">
    <property type="status" value="NOT_ANNOTATED_CDS"/>
    <property type="molecule type" value="Genomic_DNA"/>
</dbReference>
<reference evidence="4 5" key="1">
    <citation type="journal article" date="2008" name="Science">
        <title>The Physcomitrella genome reveals evolutionary insights into the conquest of land by plants.</title>
        <authorList>
            <person name="Rensing S."/>
            <person name="Lang D."/>
            <person name="Zimmer A."/>
            <person name="Terry A."/>
            <person name="Salamov A."/>
            <person name="Shapiro H."/>
            <person name="Nishiyama T."/>
            <person name="Perroud P.-F."/>
            <person name="Lindquist E."/>
            <person name="Kamisugi Y."/>
            <person name="Tanahashi T."/>
            <person name="Sakakibara K."/>
            <person name="Fujita T."/>
            <person name="Oishi K."/>
            <person name="Shin-I T."/>
            <person name="Kuroki Y."/>
            <person name="Toyoda A."/>
            <person name="Suzuki Y."/>
            <person name="Hashimoto A."/>
            <person name="Yamaguchi K."/>
            <person name="Sugano A."/>
            <person name="Kohara Y."/>
            <person name="Fujiyama A."/>
            <person name="Anterola A."/>
            <person name="Aoki S."/>
            <person name="Ashton N."/>
            <person name="Barbazuk W.B."/>
            <person name="Barker E."/>
            <person name="Bennetzen J."/>
            <person name="Bezanilla M."/>
            <person name="Blankenship R."/>
            <person name="Cho S.H."/>
            <person name="Dutcher S."/>
            <person name="Estelle M."/>
            <person name="Fawcett J.A."/>
            <person name="Gundlach H."/>
            <person name="Hanada K."/>
            <person name="Heyl A."/>
            <person name="Hicks K.A."/>
            <person name="Hugh J."/>
            <person name="Lohr M."/>
            <person name="Mayer K."/>
            <person name="Melkozernov A."/>
            <person name="Murata T."/>
            <person name="Nelson D."/>
            <person name="Pils B."/>
            <person name="Prigge M."/>
            <person name="Reiss B."/>
            <person name="Renner T."/>
            <person name="Rombauts S."/>
            <person name="Rushton P."/>
            <person name="Sanderfoot A."/>
            <person name="Schween G."/>
            <person name="Shiu S.-H."/>
            <person name="Stueber K."/>
            <person name="Theodoulou F.L."/>
            <person name="Tu H."/>
            <person name="Van de Peer Y."/>
            <person name="Verrier P.J."/>
            <person name="Waters E."/>
            <person name="Wood A."/>
            <person name="Yang L."/>
            <person name="Cove D."/>
            <person name="Cuming A."/>
            <person name="Hasebe M."/>
            <person name="Lucas S."/>
            <person name="Mishler D.B."/>
            <person name="Reski R."/>
            <person name="Grigoriev I."/>
            <person name="Quatrano R.S."/>
            <person name="Boore J.L."/>
        </authorList>
    </citation>
    <scope>NUCLEOTIDE SEQUENCE [LARGE SCALE GENOMIC DNA]</scope>
    <source>
        <strain evidence="4 5">cv. Gransden 2004</strain>
    </source>
</reference>
<dbReference type="GO" id="GO:0000175">
    <property type="term" value="F:3'-5'-RNA exonuclease activity"/>
    <property type="evidence" value="ECO:0000318"/>
    <property type="project" value="GO_Central"/>
</dbReference>
<dbReference type="RefSeq" id="XP_024372103.1">
    <property type="nucleotide sequence ID" value="XM_024516335.2"/>
</dbReference>
<evidence type="ECO:0000313" key="5">
    <source>
        <dbReference type="Proteomes" id="UP000006727"/>
    </source>
</evidence>
<dbReference type="PANTHER" id="PTHR15092">
    <property type="entry name" value="POLY A -SPECIFIC RIBONUCLEASE/TARGET OF EGR1, MEMBER 1"/>
    <property type="match status" value="1"/>
</dbReference>
<dbReference type="InterPro" id="IPR006941">
    <property type="entry name" value="RNase_CAF1"/>
</dbReference>
<dbReference type="InParanoid" id="A0A7I4FML3"/>
<dbReference type="OrthoDB" id="1432093at2759"/>
<evidence type="ECO:0000256" key="1">
    <source>
        <dbReference type="ARBA" id="ARBA00001968"/>
    </source>
</evidence>
<dbReference type="KEGG" id="ppp:112280641"/>
<dbReference type="Pfam" id="PF04857">
    <property type="entry name" value="CAF1"/>
    <property type="match status" value="1"/>
</dbReference>
<dbReference type="InterPro" id="IPR012337">
    <property type="entry name" value="RNaseH-like_sf"/>
</dbReference>
<protein>
    <submittedName>
        <fullName evidence="4">Uncharacterized protein</fullName>
    </submittedName>
</protein>
<name>A0A7I4FML3_PHYPA</name>
<dbReference type="InterPro" id="IPR051181">
    <property type="entry name" value="CAF1_poly(A)_ribonucleases"/>
</dbReference>
<dbReference type="Proteomes" id="UP000006727">
    <property type="component" value="Chromosome 3"/>
</dbReference>
<dbReference type="InterPro" id="IPR036397">
    <property type="entry name" value="RNaseH_sf"/>
</dbReference>
<dbReference type="EnsemblPlants" id="Pp3c3_29310V3.4">
    <property type="protein sequence ID" value="Pp3c3_29310V3.4"/>
    <property type="gene ID" value="Pp3c3_29310"/>
</dbReference>
<dbReference type="PANTHER" id="PTHR15092:SF47">
    <property type="entry name" value="POLY(A)-SPECIFIC EXORIBONUCLEASE PARN"/>
    <property type="match status" value="1"/>
</dbReference>